<dbReference type="PANTHER" id="PTHR43689:SF8">
    <property type="entry name" value="ALPHA_BETA-HYDROLASES SUPERFAMILY PROTEIN"/>
    <property type="match status" value="1"/>
</dbReference>
<reference evidence="2 3" key="1">
    <citation type="submission" date="2018-10" db="EMBL/GenBank/DDBJ databases">
        <title>Sequencing the genomes of 1000 actinobacteria strains.</title>
        <authorList>
            <person name="Klenk H.-P."/>
        </authorList>
    </citation>
    <scope>NUCLEOTIDE SEQUENCE [LARGE SCALE GENOMIC DNA]</scope>
    <source>
        <strain evidence="2 3">DSM 43911</strain>
    </source>
</reference>
<accession>A0A495XJQ7</accession>
<dbReference type="SUPFAM" id="SSF53474">
    <property type="entry name" value="alpha/beta-Hydrolases"/>
    <property type="match status" value="1"/>
</dbReference>
<evidence type="ECO:0000313" key="3">
    <source>
        <dbReference type="Proteomes" id="UP000272729"/>
    </source>
</evidence>
<sequence length="262" mass="27898">MLVHGIGRSLEDWQDAQDRLATTFRVVNVDLPGFGLTPKLRAKPGLPTFARAVVGVLDALGEHRPVHLMGNSLGGAVAMTVATTWPDRVASLVLVNSAGFGREANLPLRPMLYGVLSVLPVVGARFRPLAKEAGLRLNQALFADPAFATDERVRHAAKVGRQPDFRATFVGTLLSLGLPVVGSRAGWRRALLAAVVSAGKPALVVWGDRDTVLPVKHFHAAVAALPGVRSHLFPDTGHMPQIERVEEFTALAADFVTGVAVP</sequence>
<dbReference type="Proteomes" id="UP000272729">
    <property type="component" value="Unassembled WGS sequence"/>
</dbReference>
<dbReference type="PANTHER" id="PTHR43689">
    <property type="entry name" value="HYDROLASE"/>
    <property type="match status" value="1"/>
</dbReference>
<dbReference type="InterPro" id="IPR000073">
    <property type="entry name" value="AB_hydrolase_1"/>
</dbReference>
<proteinExistence type="predicted"/>
<organism evidence="2 3">
    <name type="scientific">Saccharothrix variisporea</name>
    <dbReference type="NCBI Taxonomy" id="543527"/>
    <lineage>
        <taxon>Bacteria</taxon>
        <taxon>Bacillati</taxon>
        <taxon>Actinomycetota</taxon>
        <taxon>Actinomycetes</taxon>
        <taxon>Pseudonocardiales</taxon>
        <taxon>Pseudonocardiaceae</taxon>
        <taxon>Saccharothrix</taxon>
    </lineage>
</organism>
<keyword evidence="3" id="KW-1185">Reference proteome</keyword>
<gene>
    <name evidence="2" type="ORF">DFJ66_7545</name>
</gene>
<evidence type="ECO:0000313" key="2">
    <source>
        <dbReference type="EMBL" id="RKT74202.1"/>
    </source>
</evidence>
<dbReference type="Gene3D" id="3.40.50.1820">
    <property type="entry name" value="alpha/beta hydrolase"/>
    <property type="match status" value="1"/>
</dbReference>
<dbReference type="InterPro" id="IPR029058">
    <property type="entry name" value="AB_hydrolase_fold"/>
</dbReference>
<dbReference type="GO" id="GO:0003824">
    <property type="term" value="F:catalytic activity"/>
    <property type="evidence" value="ECO:0007669"/>
    <property type="project" value="UniProtKB-ARBA"/>
</dbReference>
<protein>
    <submittedName>
        <fullName evidence="2">Pimeloyl-ACP methyl ester carboxylesterase</fullName>
    </submittedName>
</protein>
<feature type="domain" description="AB hydrolase-1" evidence="1">
    <location>
        <begin position="2"/>
        <end position="244"/>
    </location>
</feature>
<evidence type="ECO:0000259" key="1">
    <source>
        <dbReference type="Pfam" id="PF00561"/>
    </source>
</evidence>
<dbReference type="EMBL" id="RBXR01000001">
    <property type="protein sequence ID" value="RKT74202.1"/>
    <property type="molecule type" value="Genomic_DNA"/>
</dbReference>
<dbReference type="AlphaFoldDB" id="A0A495XJQ7"/>
<comment type="caution">
    <text evidence="2">The sequence shown here is derived from an EMBL/GenBank/DDBJ whole genome shotgun (WGS) entry which is preliminary data.</text>
</comment>
<dbReference type="Pfam" id="PF00561">
    <property type="entry name" value="Abhydrolase_1"/>
    <property type="match status" value="1"/>
</dbReference>
<name>A0A495XJQ7_9PSEU</name>
<dbReference type="PRINTS" id="PR00111">
    <property type="entry name" value="ABHYDROLASE"/>
</dbReference>